<proteinExistence type="predicted"/>
<dbReference type="SUPFAM" id="SSF53756">
    <property type="entry name" value="UDP-Glycosyltransferase/glycogen phosphorylase"/>
    <property type="match status" value="1"/>
</dbReference>
<organism evidence="6 7">
    <name type="scientific">Microcella pacifica</name>
    <dbReference type="NCBI Taxonomy" id="2591847"/>
    <lineage>
        <taxon>Bacteria</taxon>
        <taxon>Bacillati</taxon>
        <taxon>Actinomycetota</taxon>
        <taxon>Actinomycetes</taxon>
        <taxon>Micrococcales</taxon>
        <taxon>Microbacteriaceae</taxon>
        <taxon>Microcella</taxon>
    </lineage>
</organism>
<dbReference type="Pfam" id="PF00534">
    <property type="entry name" value="Glycos_transf_1"/>
    <property type="match status" value="1"/>
</dbReference>
<dbReference type="GO" id="GO:0016758">
    <property type="term" value="F:hexosyltransferase activity"/>
    <property type="evidence" value="ECO:0007669"/>
    <property type="project" value="TreeGrafter"/>
</dbReference>
<evidence type="ECO:0000313" key="6">
    <source>
        <dbReference type="EMBL" id="NHF62614.1"/>
    </source>
</evidence>
<sequence>MRVAVVSESFLPTVNGVTTSVARVLEHLQRRGHEALVIAPAAGSPSEYAGAAVHEVPAVLYRRFPVGIPTPLVHRTLADFAPDVVHAASPFLLGAHAIGEASRLGIPSVAVFQTDVAGYARRNRLSAAEGFAWRVVNLVHDKADLTLAPSSAAMSDLAAAGVQRLARWGRGVDLDGYHPRTRFEPEVAQLRRSWAPNDELIVGYVGRLAPEKQVEAFSALRGVPGIRIVIVGGGPSESSVRRALAGMPVTFTGPLHGRELARAYAAFDVFAHTGTEETFGQTIQEAQASGTPVIAPRSGGPIDLIEHGVSGLLTDPDDPRSLARAVTALTGDAGRRARLGEAGRRSVLGRTWESFGDQLLSHYESVGARGPVLTRALRKVDVD</sequence>
<evidence type="ECO:0000259" key="5">
    <source>
        <dbReference type="Pfam" id="PF13439"/>
    </source>
</evidence>
<dbReference type="InterPro" id="IPR050194">
    <property type="entry name" value="Glycosyltransferase_grp1"/>
</dbReference>
<evidence type="ECO:0000256" key="3">
    <source>
        <dbReference type="ARBA" id="ARBA00022679"/>
    </source>
</evidence>
<feature type="domain" description="Glycosyl transferase family 1" evidence="4">
    <location>
        <begin position="195"/>
        <end position="345"/>
    </location>
</feature>
<evidence type="ECO:0000256" key="1">
    <source>
        <dbReference type="ARBA" id="ARBA00021292"/>
    </source>
</evidence>
<dbReference type="PANTHER" id="PTHR45947:SF3">
    <property type="entry name" value="SULFOQUINOVOSYL TRANSFERASE SQD2"/>
    <property type="match status" value="1"/>
</dbReference>
<keyword evidence="2" id="KW-0328">Glycosyltransferase</keyword>
<reference evidence="6 7" key="2">
    <citation type="submission" date="2020-03" db="EMBL/GenBank/DDBJ databases">
        <title>Chryseoglobus sp. isolated from a deep-sea seamount.</title>
        <authorList>
            <person name="Zhang D.-C."/>
        </authorList>
    </citation>
    <scope>NUCLEOTIDE SEQUENCE [LARGE SCALE GENOMIC DNA]</scope>
    <source>
        <strain evidence="6 7">KN1116</strain>
    </source>
</reference>
<dbReference type="GO" id="GO:1901137">
    <property type="term" value="P:carbohydrate derivative biosynthetic process"/>
    <property type="evidence" value="ECO:0007669"/>
    <property type="project" value="UniProtKB-ARBA"/>
</dbReference>
<dbReference type="Proteomes" id="UP000818266">
    <property type="component" value="Unassembled WGS sequence"/>
</dbReference>
<feature type="domain" description="Glycosyltransferase subfamily 4-like N-terminal" evidence="5">
    <location>
        <begin position="14"/>
        <end position="175"/>
    </location>
</feature>
<name>A0A9E5MK29_9MICO</name>
<keyword evidence="7" id="KW-1185">Reference proteome</keyword>
<gene>
    <name evidence="6" type="ORF">FK219_005080</name>
</gene>
<accession>A0A9E5MK29</accession>
<dbReference type="Gene3D" id="3.40.50.2000">
    <property type="entry name" value="Glycogen Phosphorylase B"/>
    <property type="match status" value="2"/>
</dbReference>
<reference evidence="6 7" key="1">
    <citation type="submission" date="2019-06" db="EMBL/GenBank/DDBJ databases">
        <authorList>
            <person name="De-Chao Zhang Q."/>
        </authorList>
    </citation>
    <scope>NUCLEOTIDE SEQUENCE [LARGE SCALE GENOMIC DNA]</scope>
    <source>
        <strain evidence="6 7">KN1116</strain>
    </source>
</reference>
<protein>
    <recommendedName>
        <fullName evidence="1">D-inositol 3-phosphate glycosyltransferase</fullName>
    </recommendedName>
</protein>
<comment type="caution">
    <text evidence="6">The sequence shown here is derived from an EMBL/GenBank/DDBJ whole genome shotgun (WGS) entry which is preliminary data.</text>
</comment>
<dbReference type="Pfam" id="PF13439">
    <property type="entry name" value="Glyco_transf_4"/>
    <property type="match status" value="1"/>
</dbReference>
<dbReference type="PANTHER" id="PTHR45947">
    <property type="entry name" value="SULFOQUINOVOSYL TRANSFERASE SQD2"/>
    <property type="match status" value="1"/>
</dbReference>
<dbReference type="RefSeq" id="WP_152582303.1">
    <property type="nucleotide sequence ID" value="NZ_VIKT02000006.1"/>
</dbReference>
<keyword evidence="3" id="KW-0808">Transferase</keyword>
<evidence type="ECO:0000259" key="4">
    <source>
        <dbReference type="Pfam" id="PF00534"/>
    </source>
</evidence>
<dbReference type="InterPro" id="IPR028098">
    <property type="entry name" value="Glyco_trans_4-like_N"/>
</dbReference>
<dbReference type="OrthoDB" id="9802525at2"/>
<dbReference type="InterPro" id="IPR001296">
    <property type="entry name" value="Glyco_trans_1"/>
</dbReference>
<evidence type="ECO:0000256" key="2">
    <source>
        <dbReference type="ARBA" id="ARBA00022676"/>
    </source>
</evidence>
<dbReference type="CDD" id="cd03814">
    <property type="entry name" value="GT4-like"/>
    <property type="match status" value="1"/>
</dbReference>
<dbReference type="AlphaFoldDB" id="A0A9E5MK29"/>
<evidence type="ECO:0000313" key="7">
    <source>
        <dbReference type="Proteomes" id="UP000818266"/>
    </source>
</evidence>
<dbReference type="EMBL" id="VIKT02000006">
    <property type="protein sequence ID" value="NHF62614.1"/>
    <property type="molecule type" value="Genomic_DNA"/>
</dbReference>